<dbReference type="InterPro" id="IPR038577">
    <property type="entry name" value="GT10-like_C_sf"/>
</dbReference>
<dbReference type="GO" id="GO:0032580">
    <property type="term" value="C:Golgi cisterna membrane"/>
    <property type="evidence" value="ECO:0007669"/>
    <property type="project" value="UniProtKB-SubCell"/>
</dbReference>
<keyword evidence="7" id="KW-0735">Signal-anchor</keyword>
<comment type="pathway">
    <text evidence="2">Protein modification; protein glycosylation.</text>
</comment>
<comment type="similarity">
    <text evidence="3 12">Belongs to the glycosyltransferase 10 family.</text>
</comment>
<keyword evidence="15" id="KW-1185">Reference proteome</keyword>
<keyword evidence="6 12" id="KW-0812">Transmembrane</keyword>
<dbReference type="FunFam" id="3.40.50.11660:FF:000002">
    <property type="entry name" value="Alpha-(1,3)-fucosyltransferase"/>
    <property type="match status" value="1"/>
</dbReference>
<dbReference type="WBParaSite" id="SMUV_0000122701-mRNA-1">
    <property type="protein sequence ID" value="SMUV_0000122701-mRNA-1"/>
    <property type="gene ID" value="SMUV_0000122701"/>
</dbReference>
<evidence type="ECO:0000256" key="8">
    <source>
        <dbReference type="ARBA" id="ARBA00022989"/>
    </source>
</evidence>
<evidence type="ECO:0000256" key="3">
    <source>
        <dbReference type="ARBA" id="ARBA00008919"/>
    </source>
</evidence>
<dbReference type="EC" id="2.4.1.-" evidence="12"/>
<dbReference type="STRING" id="451379.A0A0N5AAQ1"/>
<evidence type="ECO:0000256" key="4">
    <source>
        <dbReference type="ARBA" id="ARBA00022676"/>
    </source>
</evidence>
<keyword evidence="5 12" id="KW-0808">Transferase</keyword>
<dbReference type="GO" id="GO:0008417">
    <property type="term" value="F:fucosyltransferase activity"/>
    <property type="evidence" value="ECO:0007669"/>
    <property type="project" value="InterPro"/>
</dbReference>
<feature type="domain" description="Fucosyltransferase C-terminal" evidence="13">
    <location>
        <begin position="85"/>
        <end position="273"/>
    </location>
</feature>
<evidence type="ECO:0000259" key="14">
    <source>
        <dbReference type="Pfam" id="PF17039"/>
    </source>
</evidence>
<evidence type="ECO:0000256" key="11">
    <source>
        <dbReference type="ARBA" id="ARBA00023180"/>
    </source>
</evidence>
<keyword evidence="9 12" id="KW-0333">Golgi apparatus</keyword>
<dbReference type="PANTHER" id="PTHR48438:SF1">
    <property type="entry name" value="ALPHA-(1,3)-FUCOSYLTRANSFERASE C-RELATED"/>
    <property type="match status" value="1"/>
</dbReference>
<evidence type="ECO:0000313" key="16">
    <source>
        <dbReference type="WBParaSite" id="SMUV_0000122701-mRNA-1"/>
    </source>
</evidence>
<dbReference type="PANTHER" id="PTHR48438">
    <property type="entry name" value="ALPHA-(1,3)-FUCOSYLTRANSFERASE C-RELATED"/>
    <property type="match status" value="1"/>
</dbReference>
<evidence type="ECO:0000256" key="12">
    <source>
        <dbReference type="RuleBase" id="RU003832"/>
    </source>
</evidence>
<dbReference type="AlphaFoldDB" id="A0A0N5AAQ1"/>
<dbReference type="InterPro" id="IPR055270">
    <property type="entry name" value="Glyco_tran_10_C"/>
</dbReference>
<keyword evidence="11" id="KW-0325">Glycoprotein</keyword>
<evidence type="ECO:0000256" key="1">
    <source>
        <dbReference type="ARBA" id="ARBA00004447"/>
    </source>
</evidence>
<sequence>ENCRIIDTYQEADAVLYHGPDFHGYNQHITSKQIAVFWVLESPVNYRPNRINWTMTYRLDSDILLPYGVIRKAEGPIQVDYEQLWNEKKASTVWLISNCGHNNARIQLANALQQGGLNIDIFGRCGKPTPNNCDGTSKQSDKCVAELFRPYKFAISFENSLCPNYITEKFYELLEDRYTVPIVMQRSITRKNLQAPNNSFIAVDDFKNLADLVNYIHTVENSKEEYLKYQSWREHYTVKSAYFSIEETGFCALCKKLMANNFTTKYYENMSSWHSPNTCEQPQDGFAKKYLDLVTALPL</sequence>
<protein>
    <recommendedName>
        <fullName evidence="12">Fucosyltransferase</fullName>
        <ecNumber evidence="12">2.4.1.-</ecNumber>
    </recommendedName>
</protein>
<dbReference type="SUPFAM" id="SSF53756">
    <property type="entry name" value="UDP-Glycosyltransferase/glycogen phosphorylase"/>
    <property type="match status" value="1"/>
</dbReference>
<name>A0A0N5AAQ1_9BILA</name>
<dbReference type="Pfam" id="PF00852">
    <property type="entry name" value="Glyco_transf_10"/>
    <property type="match status" value="1"/>
</dbReference>
<evidence type="ECO:0000256" key="2">
    <source>
        <dbReference type="ARBA" id="ARBA00004922"/>
    </source>
</evidence>
<evidence type="ECO:0000256" key="10">
    <source>
        <dbReference type="ARBA" id="ARBA00023136"/>
    </source>
</evidence>
<evidence type="ECO:0000256" key="9">
    <source>
        <dbReference type="ARBA" id="ARBA00023034"/>
    </source>
</evidence>
<dbReference type="Proteomes" id="UP000046393">
    <property type="component" value="Unplaced"/>
</dbReference>
<evidence type="ECO:0000256" key="5">
    <source>
        <dbReference type="ARBA" id="ARBA00022679"/>
    </source>
</evidence>
<evidence type="ECO:0000313" key="15">
    <source>
        <dbReference type="Proteomes" id="UP000046393"/>
    </source>
</evidence>
<evidence type="ECO:0000256" key="7">
    <source>
        <dbReference type="ARBA" id="ARBA00022968"/>
    </source>
</evidence>
<dbReference type="UniPathway" id="UPA00378"/>
<reference evidence="16" key="1">
    <citation type="submission" date="2017-02" db="UniProtKB">
        <authorList>
            <consortium name="WormBaseParasite"/>
        </authorList>
    </citation>
    <scope>IDENTIFICATION</scope>
</reference>
<evidence type="ECO:0000259" key="13">
    <source>
        <dbReference type="Pfam" id="PF00852"/>
    </source>
</evidence>
<dbReference type="InterPro" id="IPR001503">
    <property type="entry name" value="Glyco_trans_10"/>
</dbReference>
<accession>A0A0N5AAQ1</accession>
<dbReference type="InterPro" id="IPR031481">
    <property type="entry name" value="Glyco_tran_10_N"/>
</dbReference>
<proteinExistence type="inferred from homology"/>
<dbReference type="Pfam" id="PF17039">
    <property type="entry name" value="Glyco_tran_10_N"/>
    <property type="match status" value="1"/>
</dbReference>
<comment type="subcellular location">
    <subcellularLocation>
        <location evidence="1 12">Golgi apparatus</location>
        <location evidence="1 12">Golgi stack membrane</location>
        <topology evidence="1 12">Single-pass type II membrane protein</topology>
    </subcellularLocation>
</comment>
<feature type="domain" description="Fucosyltransferase N-terminal" evidence="14">
    <location>
        <begin position="7"/>
        <end position="68"/>
    </location>
</feature>
<keyword evidence="10" id="KW-0472">Membrane</keyword>
<keyword evidence="8" id="KW-1133">Transmembrane helix</keyword>
<keyword evidence="4 12" id="KW-0328">Glycosyltransferase</keyword>
<evidence type="ECO:0000256" key="6">
    <source>
        <dbReference type="ARBA" id="ARBA00022692"/>
    </source>
</evidence>
<organism evidence="15 16">
    <name type="scientific">Syphacia muris</name>
    <dbReference type="NCBI Taxonomy" id="451379"/>
    <lineage>
        <taxon>Eukaryota</taxon>
        <taxon>Metazoa</taxon>
        <taxon>Ecdysozoa</taxon>
        <taxon>Nematoda</taxon>
        <taxon>Chromadorea</taxon>
        <taxon>Rhabditida</taxon>
        <taxon>Spirurina</taxon>
        <taxon>Oxyuridomorpha</taxon>
        <taxon>Oxyuroidea</taxon>
        <taxon>Oxyuridae</taxon>
        <taxon>Syphacia</taxon>
    </lineage>
</organism>
<dbReference type="Gene3D" id="3.40.50.11660">
    <property type="entry name" value="Glycosyl transferase family 10, C-terminal domain"/>
    <property type="match status" value="1"/>
</dbReference>